<comment type="caution">
    <text evidence="8">The sequence shown here is derived from an EMBL/GenBank/DDBJ whole genome shotgun (WGS) entry which is preliminary data.</text>
</comment>
<keyword evidence="4" id="KW-0378">Hydrolase</keyword>
<dbReference type="CDD" id="cd07324">
    <property type="entry name" value="M48C_Oma1-like"/>
    <property type="match status" value="1"/>
</dbReference>
<dbReference type="InterPro" id="IPR001915">
    <property type="entry name" value="Peptidase_M48"/>
</dbReference>
<dbReference type="GO" id="GO:0046872">
    <property type="term" value="F:metal ion binding"/>
    <property type="evidence" value="ECO:0007669"/>
    <property type="project" value="UniProtKB-KW"/>
</dbReference>
<keyword evidence="5" id="KW-0862">Zinc</keyword>
<name>A0A917V542_9HYPH</name>
<keyword evidence="3" id="KW-0479">Metal-binding</keyword>
<dbReference type="InterPro" id="IPR011990">
    <property type="entry name" value="TPR-like_helical_dom_sf"/>
</dbReference>
<evidence type="ECO:0000259" key="7">
    <source>
        <dbReference type="Pfam" id="PF01435"/>
    </source>
</evidence>
<dbReference type="Gene3D" id="3.30.2010.10">
    <property type="entry name" value="Metalloproteases ('zincins'), catalytic domain"/>
    <property type="match status" value="1"/>
</dbReference>
<evidence type="ECO:0000256" key="6">
    <source>
        <dbReference type="ARBA" id="ARBA00023049"/>
    </source>
</evidence>
<sequence length="474" mass="51354">MTTPRRLPHPALSAGLARTARGVLAIVLSAALALLPVASAQAQGRSLSIVRDAEIERLLMDYARPIFRAAGVSSDATRIVLINDRSFNAFVADGRRIFMNIGALMQADTPNEIIGVIAHETGHIAGGHLARLREEVANAQVLSVVGMLLGAGAMAGAIGGGSNVGNPGLGASGIFSGSQELVRRNLLSYQRSEEQAADIAAVRYLNATGQSPVGMITTFRRFADSGLFRSSALDPYLMSHPLPAERVSQLERLAAESPYRDRRDPPALQRRHDLARAKLFGFVDSPESVLRRYPPHDASAPARYARAVVAHRTGRSREAVELMDGLIREEPGNAYFHELRGQLLLESARPQEATESLRRAVSLSEGAPTIRVLYGQALIARGDGGSLEEAIVQLERATRADREAPEPWRHLAMAYGRTGQIGLAELATAEYYMAAGDVVNGQTQAFRAMRSLVEGSPAWRRAKDIYDFVPENRR</sequence>
<evidence type="ECO:0000256" key="4">
    <source>
        <dbReference type="ARBA" id="ARBA00022801"/>
    </source>
</evidence>
<comment type="cofactor">
    <cofactor evidence="1">
        <name>Zn(2+)</name>
        <dbReference type="ChEBI" id="CHEBI:29105"/>
    </cofactor>
</comment>
<evidence type="ECO:0000256" key="5">
    <source>
        <dbReference type="ARBA" id="ARBA00022833"/>
    </source>
</evidence>
<evidence type="ECO:0000256" key="2">
    <source>
        <dbReference type="ARBA" id="ARBA00022670"/>
    </source>
</evidence>
<reference evidence="8 9" key="1">
    <citation type="journal article" date="2014" name="Int. J. Syst. Evol. Microbiol.">
        <title>Complete genome sequence of Corynebacterium casei LMG S-19264T (=DSM 44701T), isolated from a smear-ripened cheese.</title>
        <authorList>
            <consortium name="US DOE Joint Genome Institute (JGI-PGF)"/>
            <person name="Walter F."/>
            <person name="Albersmeier A."/>
            <person name="Kalinowski J."/>
            <person name="Ruckert C."/>
        </authorList>
    </citation>
    <scope>NUCLEOTIDE SEQUENCE [LARGE SCALE GENOMIC DNA]</scope>
    <source>
        <strain evidence="8 9">CGMCC 1.9161</strain>
    </source>
</reference>
<dbReference type="GO" id="GO:0016020">
    <property type="term" value="C:membrane"/>
    <property type="evidence" value="ECO:0007669"/>
    <property type="project" value="TreeGrafter"/>
</dbReference>
<evidence type="ECO:0000313" key="9">
    <source>
        <dbReference type="Proteomes" id="UP000600449"/>
    </source>
</evidence>
<dbReference type="Proteomes" id="UP000600449">
    <property type="component" value="Unassembled WGS sequence"/>
</dbReference>
<evidence type="ECO:0000256" key="3">
    <source>
        <dbReference type="ARBA" id="ARBA00022723"/>
    </source>
</evidence>
<dbReference type="GO" id="GO:0051603">
    <property type="term" value="P:proteolysis involved in protein catabolic process"/>
    <property type="evidence" value="ECO:0007669"/>
    <property type="project" value="TreeGrafter"/>
</dbReference>
<proteinExistence type="predicted"/>
<dbReference type="PANTHER" id="PTHR22726">
    <property type="entry name" value="METALLOENDOPEPTIDASE OMA1"/>
    <property type="match status" value="1"/>
</dbReference>
<gene>
    <name evidence="8" type="ORF">GCM10011322_30270</name>
</gene>
<dbReference type="PANTHER" id="PTHR22726:SF1">
    <property type="entry name" value="METALLOENDOPEPTIDASE OMA1, MITOCHONDRIAL"/>
    <property type="match status" value="1"/>
</dbReference>
<organism evidence="8 9">
    <name type="scientific">Salinarimonas ramus</name>
    <dbReference type="NCBI Taxonomy" id="690164"/>
    <lineage>
        <taxon>Bacteria</taxon>
        <taxon>Pseudomonadati</taxon>
        <taxon>Pseudomonadota</taxon>
        <taxon>Alphaproteobacteria</taxon>
        <taxon>Hyphomicrobiales</taxon>
        <taxon>Salinarimonadaceae</taxon>
        <taxon>Salinarimonas</taxon>
    </lineage>
</organism>
<dbReference type="Pfam" id="PF13432">
    <property type="entry name" value="TPR_16"/>
    <property type="match status" value="1"/>
</dbReference>
<dbReference type="SUPFAM" id="SSF48452">
    <property type="entry name" value="TPR-like"/>
    <property type="match status" value="1"/>
</dbReference>
<evidence type="ECO:0000256" key="1">
    <source>
        <dbReference type="ARBA" id="ARBA00001947"/>
    </source>
</evidence>
<keyword evidence="6" id="KW-0482">Metalloprotease</keyword>
<keyword evidence="2" id="KW-0645">Protease</keyword>
<dbReference type="InterPro" id="IPR051156">
    <property type="entry name" value="Mito/Outer_Membr_Metalloprot"/>
</dbReference>
<dbReference type="AlphaFoldDB" id="A0A917V542"/>
<feature type="domain" description="Peptidase M48" evidence="7">
    <location>
        <begin position="52"/>
        <end position="252"/>
    </location>
</feature>
<evidence type="ECO:0000313" key="8">
    <source>
        <dbReference type="EMBL" id="GGK41108.1"/>
    </source>
</evidence>
<dbReference type="Gene3D" id="1.25.40.10">
    <property type="entry name" value="Tetratricopeptide repeat domain"/>
    <property type="match status" value="1"/>
</dbReference>
<dbReference type="Pfam" id="PF01435">
    <property type="entry name" value="Peptidase_M48"/>
    <property type="match status" value="1"/>
</dbReference>
<dbReference type="RefSeq" id="WP_188914088.1">
    <property type="nucleotide sequence ID" value="NZ_BMMF01000009.1"/>
</dbReference>
<dbReference type="GO" id="GO:0004222">
    <property type="term" value="F:metalloendopeptidase activity"/>
    <property type="evidence" value="ECO:0007669"/>
    <property type="project" value="InterPro"/>
</dbReference>
<keyword evidence="9" id="KW-1185">Reference proteome</keyword>
<protein>
    <recommendedName>
        <fullName evidence="7">Peptidase M48 domain-containing protein</fullName>
    </recommendedName>
</protein>
<accession>A0A917V542</accession>
<dbReference type="EMBL" id="BMMF01000009">
    <property type="protein sequence ID" value="GGK41108.1"/>
    <property type="molecule type" value="Genomic_DNA"/>
</dbReference>